<reference evidence="2" key="1">
    <citation type="submission" date="2022-10" db="EMBL/GenBank/DDBJ databases">
        <title>Comparative genomics and taxonomic characterization of three novel marine species of genus Reichenbachiella exhibiting antioxidant and polysaccharide degradation activities.</title>
        <authorList>
            <person name="Muhammad N."/>
            <person name="Lee Y.-J."/>
            <person name="Ko J."/>
            <person name="Kim S.-G."/>
        </authorList>
    </citation>
    <scope>NUCLEOTIDE SEQUENCE</scope>
    <source>
        <strain evidence="2">Wsw4-B4</strain>
    </source>
</reference>
<sequence>MESNASIAAIKGGLIIGLIGIILSMLTYVVDPSMMVDWKFSLISFAISLFLYVYIGKKYRNEEMEGYMTFGDAFKFTFIAGIIGTLLTGFFSIVLFNVIDPELPEVLTEQVLKNTESMMESFGAPTEEMDKALEQIEKDMAGKFSVGGILQGSWAWLLAAAFYALITSAIIKKKRPEFE</sequence>
<feature type="transmembrane region" description="Helical" evidence="1">
    <location>
        <begin position="153"/>
        <end position="171"/>
    </location>
</feature>
<keyword evidence="1" id="KW-0472">Membrane</keyword>
<dbReference type="RefSeq" id="WP_263051382.1">
    <property type="nucleotide sequence ID" value="NZ_CP106735.1"/>
</dbReference>
<feature type="transmembrane region" description="Helical" evidence="1">
    <location>
        <begin position="36"/>
        <end position="55"/>
    </location>
</feature>
<dbReference type="InterPro" id="IPR025250">
    <property type="entry name" value="DUF4199"/>
</dbReference>
<protein>
    <submittedName>
        <fullName evidence="2">DUF4199 domain-containing protein</fullName>
    </submittedName>
</protein>
<keyword evidence="1" id="KW-0812">Transmembrane</keyword>
<dbReference type="Proteomes" id="UP001062165">
    <property type="component" value="Chromosome"/>
</dbReference>
<feature type="transmembrane region" description="Helical" evidence="1">
    <location>
        <begin position="76"/>
        <end position="99"/>
    </location>
</feature>
<dbReference type="EMBL" id="CP106735">
    <property type="protein sequence ID" value="UXX79651.1"/>
    <property type="molecule type" value="Genomic_DNA"/>
</dbReference>
<keyword evidence="1" id="KW-1133">Transmembrane helix</keyword>
<organism evidence="2 3">
    <name type="scientific">Reichenbachiella carrageenanivorans</name>
    <dbReference type="NCBI Taxonomy" id="2979869"/>
    <lineage>
        <taxon>Bacteria</taxon>
        <taxon>Pseudomonadati</taxon>
        <taxon>Bacteroidota</taxon>
        <taxon>Cytophagia</taxon>
        <taxon>Cytophagales</taxon>
        <taxon>Reichenbachiellaceae</taxon>
        <taxon>Reichenbachiella</taxon>
    </lineage>
</organism>
<gene>
    <name evidence="2" type="ORF">N7E81_00815</name>
</gene>
<keyword evidence="3" id="KW-1185">Reference proteome</keyword>
<proteinExistence type="predicted"/>
<evidence type="ECO:0000313" key="2">
    <source>
        <dbReference type="EMBL" id="UXX79651.1"/>
    </source>
</evidence>
<dbReference type="Pfam" id="PF13858">
    <property type="entry name" value="DUF4199"/>
    <property type="match status" value="1"/>
</dbReference>
<name>A0ABY6D0F4_9BACT</name>
<evidence type="ECO:0000313" key="3">
    <source>
        <dbReference type="Proteomes" id="UP001062165"/>
    </source>
</evidence>
<feature type="transmembrane region" description="Helical" evidence="1">
    <location>
        <begin position="12"/>
        <end position="30"/>
    </location>
</feature>
<evidence type="ECO:0000256" key="1">
    <source>
        <dbReference type="SAM" id="Phobius"/>
    </source>
</evidence>
<accession>A0ABY6D0F4</accession>